<evidence type="ECO:0000313" key="1">
    <source>
        <dbReference type="EMBL" id="KKL81585.1"/>
    </source>
</evidence>
<organism evidence="1">
    <name type="scientific">marine sediment metagenome</name>
    <dbReference type="NCBI Taxonomy" id="412755"/>
    <lineage>
        <taxon>unclassified sequences</taxon>
        <taxon>metagenomes</taxon>
        <taxon>ecological metagenomes</taxon>
    </lineage>
</organism>
<name>A0A0F9HIS9_9ZZZZ</name>
<protein>
    <submittedName>
        <fullName evidence="1">Uncharacterized protein</fullName>
    </submittedName>
</protein>
<sequence>MTQRGSGNVSYMDTPYEPTSQYEGNLISFDTKKINNYLDIPLLIQYHLGNKEKLYYYLKSGVSINVLINSISYGT</sequence>
<dbReference type="EMBL" id="LAZR01022520">
    <property type="protein sequence ID" value="KKL81585.1"/>
    <property type="molecule type" value="Genomic_DNA"/>
</dbReference>
<accession>A0A0F9HIS9</accession>
<gene>
    <name evidence="1" type="ORF">LCGC14_1993220</name>
</gene>
<comment type="caution">
    <text evidence="1">The sequence shown here is derived from an EMBL/GenBank/DDBJ whole genome shotgun (WGS) entry which is preliminary data.</text>
</comment>
<proteinExistence type="predicted"/>
<dbReference type="AlphaFoldDB" id="A0A0F9HIS9"/>
<reference evidence="1" key="1">
    <citation type="journal article" date="2015" name="Nature">
        <title>Complex archaea that bridge the gap between prokaryotes and eukaryotes.</title>
        <authorList>
            <person name="Spang A."/>
            <person name="Saw J.H."/>
            <person name="Jorgensen S.L."/>
            <person name="Zaremba-Niedzwiedzka K."/>
            <person name="Martijn J."/>
            <person name="Lind A.E."/>
            <person name="van Eijk R."/>
            <person name="Schleper C."/>
            <person name="Guy L."/>
            <person name="Ettema T.J."/>
        </authorList>
    </citation>
    <scope>NUCLEOTIDE SEQUENCE</scope>
</reference>